<dbReference type="PROSITE" id="PS00455">
    <property type="entry name" value="AMP_BINDING"/>
    <property type="match status" value="1"/>
</dbReference>
<sequence length="316" mass="35130">MGNSIQRVDNVLCGPRVDIPIDDKGLGRSIFEKMRQYGDRILQIDPETSEYQTYENVNRKCVRLALALKSRGIKRDDIILMCSENTMESLVLTYATLYLNAITVTLDPHISLIDAVHLLNTISPKLIFAAYATLYLNAITVTLDPHISLIDAVHLLNTISPKLIFAVENSISLIKDSLAQLDITPKIVIIGTHKIFGTLIEYLKPQSEEQNFVPDCIGNVKNTAIIFCSSGTTGLPKAVCFSHDAILKACIGSSLNIIDCTTCLHYTSIHHIAAFLYTTVGIMVGGSRIIGGRFTPENFLKYVQDYKKQEYIRSMD</sequence>
<evidence type="ECO:0000256" key="1">
    <source>
        <dbReference type="ARBA" id="ARBA00004275"/>
    </source>
</evidence>
<keyword evidence="3" id="KW-0436">Ligase</keyword>
<dbReference type="PANTHER" id="PTHR24096:SF149">
    <property type="entry name" value="AMP-BINDING DOMAIN-CONTAINING PROTEIN-RELATED"/>
    <property type="match status" value="1"/>
</dbReference>
<dbReference type="GO" id="GO:0016405">
    <property type="term" value="F:CoA-ligase activity"/>
    <property type="evidence" value="ECO:0007669"/>
    <property type="project" value="TreeGrafter"/>
</dbReference>
<comment type="similarity">
    <text evidence="2">Belongs to the ATP-dependent AMP-binding enzyme family.</text>
</comment>
<comment type="subcellular location">
    <subcellularLocation>
        <location evidence="1">Peroxisome</location>
    </subcellularLocation>
</comment>
<dbReference type="InterPro" id="IPR000873">
    <property type="entry name" value="AMP-dep_synth/lig_dom"/>
</dbReference>
<accession>A0A0T6B4C1</accession>
<evidence type="ECO:0000256" key="3">
    <source>
        <dbReference type="ARBA" id="ARBA00022598"/>
    </source>
</evidence>
<organism evidence="6 7">
    <name type="scientific">Oryctes borbonicus</name>
    <dbReference type="NCBI Taxonomy" id="1629725"/>
    <lineage>
        <taxon>Eukaryota</taxon>
        <taxon>Metazoa</taxon>
        <taxon>Ecdysozoa</taxon>
        <taxon>Arthropoda</taxon>
        <taxon>Hexapoda</taxon>
        <taxon>Insecta</taxon>
        <taxon>Pterygota</taxon>
        <taxon>Neoptera</taxon>
        <taxon>Endopterygota</taxon>
        <taxon>Coleoptera</taxon>
        <taxon>Polyphaga</taxon>
        <taxon>Scarabaeiformia</taxon>
        <taxon>Scarabaeidae</taxon>
        <taxon>Dynastinae</taxon>
        <taxon>Oryctes</taxon>
    </lineage>
</organism>
<evidence type="ECO:0000256" key="4">
    <source>
        <dbReference type="ARBA" id="ARBA00023140"/>
    </source>
</evidence>
<dbReference type="EMBL" id="LJIG01009866">
    <property type="protein sequence ID" value="KRT82223.1"/>
    <property type="molecule type" value="Genomic_DNA"/>
</dbReference>
<evidence type="ECO:0000313" key="6">
    <source>
        <dbReference type="EMBL" id="KRT82223.1"/>
    </source>
</evidence>
<dbReference type="PANTHER" id="PTHR24096">
    <property type="entry name" value="LONG-CHAIN-FATTY-ACID--COA LIGASE"/>
    <property type="match status" value="1"/>
</dbReference>
<dbReference type="InterPro" id="IPR020845">
    <property type="entry name" value="AMP-binding_CS"/>
</dbReference>
<proteinExistence type="inferred from homology"/>
<dbReference type="Gene3D" id="3.40.50.980">
    <property type="match status" value="3"/>
</dbReference>
<feature type="domain" description="AMP-dependent synthetase/ligase" evidence="5">
    <location>
        <begin position="116"/>
        <end position="307"/>
    </location>
</feature>
<evidence type="ECO:0000313" key="7">
    <source>
        <dbReference type="Proteomes" id="UP000051574"/>
    </source>
</evidence>
<evidence type="ECO:0000259" key="5">
    <source>
        <dbReference type="Pfam" id="PF00501"/>
    </source>
</evidence>
<keyword evidence="4" id="KW-0576">Peroxisome</keyword>
<dbReference type="Proteomes" id="UP000051574">
    <property type="component" value="Unassembled WGS sequence"/>
</dbReference>
<evidence type="ECO:0000256" key="2">
    <source>
        <dbReference type="ARBA" id="ARBA00006432"/>
    </source>
</evidence>
<dbReference type="Pfam" id="PF00501">
    <property type="entry name" value="AMP-binding"/>
    <property type="match status" value="1"/>
</dbReference>
<dbReference type="AlphaFoldDB" id="A0A0T6B4C1"/>
<reference evidence="6 7" key="1">
    <citation type="submission" date="2015-09" db="EMBL/GenBank/DDBJ databases">
        <title>Draft genome of the scarab beetle Oryctes borbonicus.</title>
        <authorList>
            <person name="Meyer J.M."/>
            <person name="Markov G.V."/>
            <person name="Baskaran P."/>
            <person name="Herrmann M."/>
            <person name="Sommer R.J."/>
            <person name="Roedelsperger C."/>
        </authorList>
    </citation>
    <scope>NUCLEOTIDE SEQUENCE [LARGE SCALE GENOMIC DNA]</scope>
    <source>
        <strain evidence="6">OB123</strain>
        <tissue evidence="6">Whole animal</tissue>
    </source>
</reference>
<comment type="caution">
    <text evidence="6">The sequence shown here is derived from an EMBL/GenBank/DDBJ whole genome shotgun (WGS) entry which is preliminary data.</text>
</comment>
<dbReference type="GO" id="GO:0005777">
    <property type="term" value="C:peroxisome"/>
    <property type="evidence" value="ECO:0007669"/>
    <property type="project" value="UniProtKB-SubCell"/>
</dbReference>
<gene>
    <name evidence="6" type="ORF">AMK59_4106</name>
</gene>
<name>A0A0T6B4C1_9SCAR</name>
<dbReference type="SUPFAM" id="SSF56801">
    <property type="entry name" value="Acetyl-CoA synthetase-like"/>
    <property type="match status" value="2"/>
</dbReference>
<keyword evidence="7" id="KW-1185">Reference proteome</keyword>
<dbReference type="OrthoDB" id="10253869at2759"/>
<protein>
    <submittedName>
        <fullName evidence="6">AMP-binding protein</fullName>
    </submittedName>
</protein>